<feature type="transmembrane region" description="Helical" evidence="1">
    <location>
        <begin position="26"/>
        <end position="45"/>
    </location>
</feature>
<evidence type="ECO:0000313" key="3">
    <source>
        <dbReference type="Proteomes" id="UP001500359"/>
    </source>
</evidence>
<sequence length="104" mass="12096">MSDPKQQHDTSNEAPGFFDKERNVTIILRVFYALCALLVILDFVVHRHIYTDFEKIPAFYAIYGFVACVVLVVIAKEMRKFLMRDEDYYEPTEAEVPEAKEGDN</sequence>
<name>A0ABN1LN75_9ALTE</name>
<keyword evidence="1" id="KW-1133">Transmembrane helix</keyword>
<evidence type="ECO:0000313" key="2">
    <source>
        <dbReference type="EMBL" id="GAA0858214.1"/>
    </source>
</evidence>
<feature type="transmembrane region" description="Helical" evidence="1">
    <location>
        <begin position="57"/>
        <end position="75"/>
    </location>
</feature>
<gene>
    <name evidence="2" type="ORF">GCM10009114_26970</name>
</gene>
<dbReference type="EMBL" id="BAAAFD010000008">
    <property type="protein sequence ID" value="GAA0858214.1"/>
    <property type="molecule type" value="Genomic_DNA"/>
</dbReference>
<keyword evidence="3" id="KW-1185">Reference proteome</keyword>
<proteinExistence type="predicted"/>
<accession>A0ABN1LN75</accession>
<protein>
    <submittedName>
        <fullName evidence="2">Uncharacterized protein</fullName>
    </submittedName>
</protein>
<reference evidence="2 3" key="1">
    <citation type="journal article" date="2019" name="Int. J. Syst. Evol. Microbiol.">
        <title>The Global Catalogue of Microorganisms (GCM) 10K type strain sequencing project: providing services to taxonomists for standard genome sequencing and annotation.</title>
        <authorList>
            <consortium name="The Broad Institute Genomics Platform"/>
            <consortium name="The Broad Institute Genome Sequencing Center for Infectious Disease"/>
            <person name="Wu L."/>
            <person name="Ma J."/>
        </authorList>
    </citation>
    <scope>NUCLEOTIDE SEQUENCE [LARGE SCALE GENOMIC DNA]</scope>
    <source>
        <strain evidence="2 3">JCM 15896</strain>
    </source>
</reference>
<comment type="caution">
    <text evidence="2">The sequence shown here is derived from an EMBL/GenBank/DDBJ whole genome shotgun (WGS) entry which is preliminary data.</text>
</comment>
<dbReference type="Proteomes" id="UP001500359">
    <property type="component" value="Unassembled WGS sequence"/>
</dbReference>
<keyword evidence="1" id="KW-0812">Transmembrane</keyword>
<organism evidence="2 3">
    <name type="scientific">Aliiglaciecola litoralis</name>
    <dbReference type="NCBI Taxonomy" id="582857"/>
    <lineage>
        <taxon>Bacteria</taxon>
        <taxon>Pseudomonadati</taxon>
        <taxon>Pseudomonadota</taxon>
        <taxon>Gammaproteobacteria</taxon>
        <taxon>Alteromonadales</taxon>
        <taxon>Alteromonadaceae</taxon>
        <taxon>Aliiglaciecola</taxon>
    </lineage>
</organism>
<evidence type="ECO:0000256" key="1">
    <source>
        <dbReference type="SAM" id="Phobius"/>
    </source>
</evidence>
<dbReference type="RefSeq" id="WP_343860823.1">
    <property type="nucleotide sequence ID" value="NZ_BAAAFD010000008.1"/>
</dbReference>
<keyword evidence="1" id="KW-0472">Membrane</keyword>